<dbReference type="InterPro" id="IPR032466">
    <property type="entry name" value="Metal_Hydrolase"/>
</dbReference>
<dbReference type="OrthoDB" id="9765462at2"/>
<feature type="binding site" evidence="7">
    <location>
        <position position="278"/>
    </location>
    <ligand>
        <name>substrate</name>
    </ligand>
</feature>
<evidence type="ECO:0000259" key="8">
    <source>
        <dbReference type="Pfam" id="PF07969"/>
    </source>
</evidence>
<comment type="pathway">
    <text evidence="7">Pyrimidine metabolism; UMP biosynthesis via de novo pathway; (S)-dihydroorotate from bicarbonate: step 3/3.</text>
</comment>
<dbReference type="InterPro" id="IPR050138">
    <property type="entry name" value="DHOase/Allantoinase_Hydrolase"/>
</dbReference>
<dbReference type="CDD" id="cd01317">
    <property type="entry name" value="DHOase_IIa"/>
    <property type="match status" value="1"/>
</dbReference>
<dbReference type="SUPFAM" id="SSF51338">
    <property type="entry name" value="Composite domain of metallo-dependent hydrolases"/>
    <property type="match status" value="1"/>
</dbReference>
<evidence type="ECO:0000313" key="11">
    <source>
        <dbReference type="Proteomes" id="UP000243333"/>
    </source>
</evidence>
<evidence type="ECO:0000313" key="10">
    <source>
        <dbReference type="EMBL" id="SDF48098.1"/>
    </source>
</evidence>
<dbReference type="STRING" id="1123285.SAMN05660235_01733"/>
<feature type="active site" evidence="7">
    <location>
        <position position="305"/>
    </location>
</feature>
<name>A0A1G7LF33_9FIRM</name>
<comment type="function">
    <text evidence="1 7">Catalyzes the reversible cyclization of carbamoyl aspartate to dihydroorotate.</text>
</comment>
<dbReference type="GO" id="GO:0006145">
    <property type="term" value="P:purine nucleobase catabolic process"/>
    <property type="evidence" value="ECO:0007669"/>
    <property type="project" value="TreeGrafter"/>
</dbReference>
<evidence type="ECO:0000256" key="4">
    <source>
        <dbReference type="ARBA" id="ARBA00022801"/>
    </source>
</evidence>
<feature type="domain" description="Amidohydrolase 3" evidence="8">
    <location>
        <begin position="343"/>
        <end position="421"/>
    </location>
</feature>
<dbReference type="PROSITE" id="PS00483">
    <property type="entry name" value="DIHYDROOROTASE_2"/>
    <property type="match status" value="1"/>
</dbReference>
<dbReference type="GO" id="GO:0004151">
    <property type="term" value="F:dihydroorotase activity"/>
    <property type="evidence" value="ECO:0007669"/>
    <property type="project" value="UniProtKB-UniRule"/>
</dbReference>
<dbReference type="SUPFAM" id="SSF51556">
    <property type="entry name" value="Metallo-dependent hydrolases"/>
    <property type="match status" value="1"/>
</dbReference>
<comment type="similarity">
    <text evidence="2 7">Belongs to the metallo-dependent hydrolases superfamily. DHOase family. Class I DHOase subfamily.</text>
</comment>
<dbReference type="InterPro" id="IPR013108">
    <property type="entry name" value="Amidohydro_3"/>
</dbReference>
<feature type="binding site" evidence="7">
    <location>
        <position position="232"/>
    </location>
    <ligand>
        <name>Zn(2+)</name>
        <dbReference type="ChEBI" id="CHEBI:29105"/>
        <label>2</label>
    </ligand>
</feature>
<dbReference type="InterPro" id="IPR002195">
    <property type="entry name" value="Dihydroorotase_CS"/>
</dbReference>
<keyword evidence="6 7" id="KW-0665">Pyrimidine biosynthesis</keyword>
<dbReference type="UniPathway" id="UPA00070">
    <property type="reaction ID" value="UER00117"/>
</dbReference>
<evidence type="ECO:0000256" key="1">
    <source>
        <dbReference type="ARBA" id="ARBA00002368"/>
    </source>
</evidence>
<evidence type="ECO:0000256" key="3">
    <source>
        <dbReference type="ARBA" id="ARBA00022723"/>
    </source>
</evidence>
<feature type="binding site" evidence="7">
    <location>
        <position position="60"/>
    </location>
    <ligand>
        <name>Zn(2+)</name>
        <dbReference type="ChEBI" id="CHEBI:29105"/>
        <label>1</label>
    </ligand>
</feature>
<feature type="binding site" evidence="7">
    <location>
        <position position="309"/>
    </location>
    <ligand>
        <name>substrate</name>
    </ligand>
</feature>
<dbReference type="AlphaFoldDB" id="A0A1G7LF33"/>
<dbReference type="Proteomes" id="UP000243333">
    <property type="component" value="Unassembled WGS sequence"/>
</dbReference>
<keyword evidence="5 7" id="KW-0862">Zinc</keyword>
<dbReference type="RefSeq" id="WP_093689987.1">
    <property type="nucleotide sequence ID" value="NZ_FNBU01000012.1"/>
</dbReference>
<dbReference type="Gene3D" id="3.20.20.140">
    <property type="entry name" value="Metal-dependent hydrolases"/>
    <property type="match status" value="1"/>
</dbReference>
<comment type="catalytic activity">
    <reaction evidence="7">
        <text>(S)-dihydroorotate + H2O = N-carbamoyl-L-aspartate + H(+)</text>
        <dbReference type="Rhea" id="RHEA:24296"/>
        <dbReference type="ChEBI" id="CHEBI:15377"/>
        <dbReference type="ChEBI" id="CHEBI:15378"/>
        <dbReference type="ChEBI" id="CHEBI:30864"/>
        <dbReference type="ChEBI" id="CHEBI:32814"/>
        <dbReference type="EC" id="3.5.2.3"/>
    </reaction>
</comment>
<feature type="domain" description="Dihydroorotase catalytic" evidence="9">
    <location>
        <begin position="51"/>
        <end position="236"/>
    </location>
</feature>
<feature type="binding site" evidence="7">
    <location>
        <begin position="62"/>
        <end position="64"/>
    </location>
    <ligand>
        <name>substrate</name>
    </ligand>
</feature>
<dbReference type="InterPro" id="IPR004722">
    <property type="entry name" value="DHOase"/>
</dbReference>
<organism evidence="10 11">
    <name type="scientific">Sporolituus thermophilus DSM 23256</name>
    <dbReference type="NCBI Taxonomy" id="1123285"/>
    <lineage>
        <taxon>Bacteria</taxon>
        <taxon>Bacillati</taxon>
        <taxon>Bacillota</taxon>
        <taxon>Negativicutes</taxon>
        <taxon>Selenomonadales</taxon>
        <taxon>Sporomusaceae</taxon>
        <taxon>Sporolituus</taxon>
    </lineage>
</organism>
<comment type="cofactor">
    <cofactor evidence="7">
        <name>Zn(2+)</name>
        <dbReference type="ChEBI" id="CHEBI:29105"/>
    </cofactor>
    <text evidence="7">Binds 2 Zn(2+) ions per subunit.</text>
</comment>
<reference evidence="11" key="1">
    <citation type="submission" date="2016-10" db="EMBL/GenBank/DDBJ databases">
        <authorList>
            <person name="Varghese N."/>
            <person name="Submissions S."/>
        </authorList>
    </citation>
    <scope>NUCLEOTIDE SEQUENCE [LARGE SCALE GENOMIC DNA]</scope>
    <source>
        <strain evidence="11">DSM 23256</strain>
    </source>
</reference>
<dbReference type="EMBL" id="FNBU01000012">
    <property type="protein sequence ID" value="SDF48098.1"/>
    <property type="molecule type" value="Genomic_DNA"/>
</dbReference>
<dbReference type="PANTHER" id="PTHR43668:SF2">
    <property type="entry name" value="ALLANTOINASE"/>
    <property type="match status" value="1"/>
</dbReference>
<feature type="binding site" evidence="7">
    <location>
        <position position="152"/>
    </location>
    <ligand>
        <name>Zn(2+)</name>
        <dbReference type="ChEBI" id="CHEBI:29105"/>
        <label>1</label>
    </ligand>
</feature>
<dbReference type="NCBIfam" id="TIGR00857">
    <property type="entry name" value="pyrC_multi"/>
    <property type="match status" value="1"/>
</dbReference>
<evidence type="ECO:0000256" key="6">
    <source>
        <dbReference type="ARBA" id="ARBA00022975"/>
    </source>
</evidence>
<dbReference type="InterPro" id="IPR011059">
    <property type="entry name" value="Metal-dep_hydrolase_composite"/>
</dbReference>
<dbReference type="PANTHER" id="PTHR43668">
    <property type="entry name" value="ALLANTOINASE"/>
    <property type="match status" value="1"/>
</dbReference>
<feature type="binding site" evidence="7">
    <location>
        <position position="152"/>
    </location>
    <ligand>
        <name>Zn(2+)</name>
        <dbReference type="ChEBI" id="CHEBI:29105"/>
        <label>2</label>
    </ligand>
</feature>
<sequence>MKLLLKNGRVINPADGMDAVKDILITEGKIAAIGEALSADGAECFDAAGLVVAPGFVDMHTHLREPGLEAKEDIVSGTNAAAAGGFTTIACMPNTKPVVDNAILVAGLTQRAQAEGIVNLKVIGALSKGQEGKELAEIGDMILAGAVAISDDGRYVDSARLLKTALEYTGMFGKPIISHAEDESLVSDGYMHEGAVSAMLGMKGRPAVAEDIAVARDILLAEYVGAPIHIAHVSTKGAVELIRQAKKRGVKVTTEVTPHHLSLTDEAVIGFDTATKVNPPLRSQDHVLALVEAVKDGTIDAIATDHAPHAYEEKDMEYRYAPSGFAGLETALGVILTALYHTGQLSLMEIVRLMAYNPARILGLDAGVIRIGGAADLTIFDPDLDWVVDSNKFYTKGKHTPFEGKKLKGKAVATIVGGKIVMKNGKVIR</sequence>
<dbReference type="GO" id="GO:0008270">
    <property type="term" value="F:zinc ion binding"/>
    <property type="evidence" value="ECO:0007669"/>
    <property type="project" value="UniProtKB-UniRule"/>
</dbReference>
<evidence type="ECO:0000256" key="5">
    <source>
        <dbReference type="ARBA" id="ARBA00022833"/>
    </source>
</evidence>
<dbReference type="InterPro" id="IPR024403">
    <property type="entry name" value="DHOase_cat"/>
</dbReference>
<dbReference type="HAMAP" id="MF_00220_B">
    <property type="entry name" value="PyrC_classI_B"/>
    <property type="match status" value="1"/>
</dbReference>
<evidence type="ECO:0000256" key="2">
    <source>
        <dbReference type="ARBA" id="ARBA00010286"/>
    </source>
</evidence>
<gene>
    <name evidence="7" type="primary">pyrC</name>
    <name evidence="10" type="ORF">SAMN05660235_01733</name>
</gene>
<keyword evidence="4 7" id="KW-0378">Hydrolase</keyword>
<keyword evidence="3 7" id="KW-0479">Metal-binding</keyword>
<feature type="binding site" evidence="7">
    <location>
        <position position="179"/>
    </location>
    <ligand>
        <name>Zn(2+)</name>
        <dbReference type="ChEBI" id="CHEBI:29105"/>
        <label>2</label>
    </ligand>
</feature>
<dbReference type="Pfam" id="PF07969">
    <property type="entry name" value="Amidohydro_3"/>
    <property type="match status" value="1"/>
</dbReference>
<feature type="binding site" evidence="7">
    <location>
        <position position="305"/>
    </location>
    <ligand>
        <name>Zn(2+)</name>
        <dbReference type="ChEBI" id="CHEBI:29105"/>
        <label>1</label>
    </ligand>
</feature>
<evidence type="ECO:0000259" key="9">
    <source>
        <dbReference type="Pfam" id="PF12890"/>
    </source>
</evidence>
<comment type="caution">
    <text evidence="7">Lacks conserved residue(s) required for the propagation of feature annotation.</text>
</comment>
<protein>
    <recommendedName>
        <fullName evidence="7">Dihydroorotase</fullName>
        <shortName evidence="7">DHOase</shortName>
        <ecNumber evidence="7">3.5.2.3</ecNumber>
    </recommendedName>
</protein>
<dbReference type="EC" id="3.5.2.3" evidence="7"/>
<evidence type="ECO:0000256" key="7">
    <source>
        <dbReference type="HAMAP-Rule" id="MF_00220"/>
    </source>
</evidence>
<feature type="binding site" evidence="7">
    <location>
        <position position="62"/>
    </location>
    <ligand>
        <name>Zn(2+)</name>
        <dbReference type="ChEBI" id="CHEBI:29105"/>
        <label>1</label>
    </ligand>
</feature>
<dbReference type="GO" id="GO:0044205">
    <property type="term" value="P:'de novo' UMP biosynthetic process"/>
    <property type="evidence" value="ECO:0007669"/>
    <property type="project" value="UniProtKB-UniRule"/>
</dbReference>
<dbReference type="GO" id="GO:0004038">
    <property type="term" value="F:allantoinase activity"/>
    <property type="evidence" value="ECO:0007669"/>
    <property type="project" value="TreeGrafter"/>
</dbReference>
<proteinExistence type="inferred from homology"/>
<dbReference type="GO" id="GO:0005737">
    <property type="term" value="C:cytoplasm"/>
    <property type="evidence" value="ECO:0007669"/>
    <property type="project" value="TreeGrafter"/>
</dbReference>
<dbReference type="Gene3D" id="2.30.40.10">
    <property type="entry name" value="Urease, subunit C, domain 1"/>
    <property type="match status" value="1"/>
</dbReference>
<accession>A0A1G7LF33</accession>
<dbReference type="Pfam" id="PF12890">
    <property type="entry name" value="DHOase"/>
    <property type="match status" value="1"/>
</dbReference>
<keyword evidence="11" id="KW-1185">Reference proteome</keyword>
<feature type="binding site" evidence="7">
    <location>
        <position position="94"/>
    </location>
    <ligand>
        <name>substrate</name>
    </ligand>
</feature>